<evidence type="ECO:0000259" key="3">
    <source>
        <dbReference type="Pfam" id="PF22636"/>
    </source>
</evidence>
<dbReference type="InterPro" id="IPR025540">
    <property type="entry name" value="FlK"/>
</dbReference>
<feature type="domain" description="Fluoroacetyl-CoA-specific thioesterase-like" evidence="3">
    <location>
        <begin position="35"/>
        <end position="127"/>
    </location>
</feature>
<organism evidence="4 5">
    <name type="scientific">Arthrobacter terricola</name>
    <dbReference type="NCBI Taxonomy" id="2547396"/>
    <lineage>
        <taxon>Bacteria</taxon>
        <taxon>Bacillati</taxon>
        <taxon>Actinomycetota</taxon>
        <taxon>Actinomycetes</taxon>
        <taxon>Micrococcales</taxon>
        <taxon>Micrococcaceae</taxon>
        <taxon>Arthrobacter</taxon>
    </lineage>
</organism>
<dbReference type="InterPro" id="IPR054485">
    <property type="entry name" value="FlK-like_dom"/>
</dbReference>
<feature type="active site" evidence="1">
    <location>
        <position position="77"/>
    </location>
</feature>
<dbReference type="AlphaFoldDB" id="A0A4V6PIJ9"/>
<accession>A0A4V6PIJ9</accession>
<dbReference type="InterPro" id="IPR029069">
    <property type="entry name" value="HotDog_dom_sf"/>
</dbReference>
<feature type="binding site" evidence="2">
    <location>
        <position position="70"/>
    </location>
    <ligand>
        <name>substrate</name>
    </ligand>
</feature>
<sequence length="139" mass="15286">MSAKELAVGLKHTEYMTVEERHTVPAVEPRWPGFADMPPVFATAMMVGFIEQTCVEALRPFLGEGEHTVGTHVDISHVAATPVGMEIAATVELVSVEARTLHFRVFCLDEEGLIGEGNHQRVIINTERFMARVGRKADG</sequence>
<reference evidence="4 5" key="1">
    <citation type="submission" date="2019-03" db="EMBL/GenBank/DDBJ databases">
        <title>Whole genome sequence of Arthrobacter sp JH1-1.</title>
        <authorList>
            <person name="Trinh H.N."/>
        </authorList>
    </citation>
    <scope>NUCLEOTIDE SEQUENCE [LARGE SCALE GENOMIC DNA]</scope>
    <source>
        <strain evidence="4 5">JH1-1</strain>
    </source>
</reference>
<dbReference type="PANTHER" id="PTHR36934">
    <property type="entry name" value="BLR0278 PROTEIN"/>
    <property type="match status" value="1"/>
</dbReference>
<dbReference type="SUPFAM" id="SSF54637">
    <property type="entry name" value="Thioesterase/thiol ester dehydrase-isomerase"/>
    <property type="match status" value="1"/>
</dbReference>
<dbReference type="Pfam" id="PF22636">
    <property type="entry name" value="FlK"/>
    <property type="match status" value="1"/>
</dbReference>
<proteinExistence type="predicted"/>
<evidence type="ECO:0000256" key="1">
    <source>
        <dbReference type="PIRSR" id="PIRSR014972-1"/>
    </source>
</evidence>
<dbReference type="PANTHER" id="PTHR36934:SF1">
    <property type="entry name" value="THIOESTERASE DOMAIN-CONTAINING PROTEIN"/>
    <property type="match status" value="1"/>
</dbReference>
<evidence type="ECO:0000313" key="4">
    <source>
        <dbReference type="EMBL" id="TDF99144.1"/>
    </source>
</evidence>
<evidence type="ECO:0000313" key="5">
    <source>
        <dbReference type="Proteomes" id="UP000295511"/>
    </source>
</evidence>
<dbReference type="OrthoDB" id="6902891at2"/>
<feature type="binding site" evidence="2">
    <location>
        <position position="121"/>
    </location>
    <ligand>
        <name>substrate</name>
    </ligand>
</feature>
<feature type="binding site" evidence="2">
    <location>
        <position position="70"/>
    </location>
    <ligand>
        <name>CoA</name>
        <dbReference type="ChEBI" id="CHEBI:57287"/>
    </ligand>
</feature>
<evidence type="ECO:0000256" key="2">
    <source>
        <dbReference type="PIRSR" id="PIRSR014972-2"/>
    </source>
</evidence>
<feature type="active site" evidence="1">
    <location>
        <position position="43"/>
    </location>
</feature>
<dbReference type="EMBL" id="SMRU01000005">
    <property type="protein sequence ID" value="TDF99144.1"/>
    <property type="molecule type" value="Genomic_DNA"/>
</dbReference>
<comment type="caution">
    <text evidence="4">The sequence shown here is derived from an EMBL/GenBank/DDBJ whole genome shotgun (WGS) entry which is preliminary data.</text>
</comment>
<keyword evidence="5" id="KW-1185">Reference proteome</keyword>
<name>A0A4V6PIJ9_9MICC</name>
<dbReference type="Gene3D" id="3.10.129.10">
    <property type="entry name" value="Hotdog Thioesterase"/>
    <property type="match status" value="1"/>
</dbReference>
<dbReference type="PIRSF" id="PIRSF014972">
    <property type="entry name" value="FlK"/>
    <property type="match status" value="1"/>
</dbReference>
<dbReference type="RefSeq" id="WP_133203330.1">
    <property type="nucleotide sequence ID" value="NZ_SMRU01000005.1"/>
</dbReference>
<feature type="active site" evidence="1">
    <location>
        <position position="51"/>
    </location>
</feature>
<dbReference type="Proteomes" id="UP000295511">
    <property type="component" value="Unassembled WGS sequence"/>
</dbReference>
<protein>
    <submittedName>
        <fullName evidence="4">Thioesterase</fullName>
    </submittedName>
</protein>
<gene>
    <name evidence="4" type="ORF">E1809_06135</name>
</gene>